<protein>
    <submittedName>
        <fullName evidence="4">Ribonuclease T</fullName>
    </submittedName>
</protein>
<dbReference type="EMBL" id="QQTP01000005">
    <property type="protein sequence ID" value="RDJ25283.1"/>
    <property type="molecule type" value="Genomic_DNA"/>
</dbReference>
<dbReference type="Proteomes" id="UP000255207">
    <property type="component" value="Unassembled WGS sequence"/>
</dbReference>
<dbReference type="InterPro" id="IPR018188">
    <property type="entry name" value="RNase_T2_His_AS_1"/>
</dbReference>
<keyword evidence="3" id="KW-0732">Signal</keyword>
<comment type="caution">
    <text evidence="4">The sequence shown here is derived from an EMBL/GenBank/DDBJ whole genome shotgun (WGS) entry which is preliminary data.</text>
</comment>
<dbReference type="InterPro" id="IPR036430">
    <property type="entry name" value="RNase_T2-like_sf"/>
</dbReference>
<evidence type="ECO:0000256" key="3">
    <source>
        <dbReference type="SAM" id="SignalP"/>
    </source>
</evidence>
<dbReference type="PANTHER" id="PTHR11240">
    <property type="entry name" value="RIBONUCLEASE T2"/>
    <property type="match status" value="1"/>
</dbReference>
<evidence type="ECO:0000256" key="2">
    <source>
        <dbReference type="RuleBase" id="RU004328"/>
    </source>
</evidence>
<dbReference type="GO" id="GO:0006401">
    <property type="term" value="P:RNA catabolic process"/>
    <property type="evidence" value="ECO:0007669"/>
    <property type="project" value="TreeGrafter"/>
</dbReference>
<feature type="signal peptide" evidence="3">
    <location>
        <begin position="1"/>
        <end position="20"/>
    </location>
</feature>
<dbReference type="InterPro" id="IPR039378">
    <property type="entry name" value="RNase_T2_prok"/>
</dbReference>
<evidence type="ECO:0000313" key="4">
    <source>
        <dbReference type="EMBL" id="RDJ25283.1"/>
    </source>
</evidence>
<dbReference type="Gene3D" id="3.90.730.10">
    <property type="entry name" value="Ribonuclease T2-like"/>
    <property type="match status" value="1"/>
</dbReference>
<dbReference type="CDD" id="cd01062">
    <property type="entry name" value="RNase_T2_prok"/>
    <property type="match status" value="1"/>
</dbReference>
<sequence>MRAWLSLLALLGLMVSGAQAQGQYGRGGTPGDFDFYVLALSWSPGFCELQGDRDRSSQQCAEGANLGFVVHGLWPQYERGYPSDCGPSGRTPSRIALEQAQGLFPSESLARYEWRKHGTCSGSSPSDYFADVKRARDKVVVPPPLQKSERDQTWTAIDLERAFTAANPGLRSDMMSVACSRGVLQEVRICMSKDLRNFQTCQQVDRSGCRTREFTVKAVR</sequence>
<comment type="similarity">
    <text evidence="1 2">Belongs to the RNase T2 family.</text>
</comment>
<dbReference type="OrthoDB" id="4720638at2"/>
<dbReference type="PROSITE" id="PS00530">
    <property type="entry name" value="RNASE_T2_1"/>
    <property type="match status" value="1"/>
</dbReference>
<organism evidence="4 5">
    <name type="scientific">Bosea caraganae</name>
    <dbReference type="NCBI Taxonomy" id="2763117"/>
    <lineage>
        <taxon>Bacteria</taxon>
        <taxon>Pseudomonadati</taxon>
        <taxon>Pseudomonadota</taxon>
        <taxon>Alphaproteobacteria</taxon>
        <taxon>Hyphomicrobiales</taxon>
        <taxon>Boseaceae</taxon>
        <taxon>Bosea</taxon>
    </lineage>
</organism>
<dbReference type="InterPro" id="IPR033130">
    <property type="entry name" value="RNase_T2_His_AS_2"/>
</dbReference>
<dbReference type="RefSeq" id="WP_114829329.1">
    <property type="nucleotide sequence ID" value="NZ_QQTO01000021.1"/>
</dbReference>
<dbReference type="Pfam" id="PF00445">
    <property type="entry name" value="Ribonuclease_T2"/>
    <property type="match status" value="1"/>
</dbReference>
<dbReference type="PROSITE" id="PS00531">
    <property type="entry name" value="RNASE_T2_2"/>
    <property type="match status" value="1"/>
</dbReference>
<dbReference type="GO" id="GO:0033897">
    <property type="term" value="F:ribonuclease T2 activity"/>
    <property type="evidence" value="ECO:0007669"/>
    <property type="project" value="InterPro"/>
</dbReference>
<keyword evidence="5" id="KW-1185">Reference proteome</keyword>
<proteinExistence type="inferred from homology"/>
<dbReference type="SUPFAM" id="SSF55895">
    <property type="entry name" value="Ribonuclease Rh-like"/>
    <property type="match status" value="1"/>
</dbReference>
<reference evidence="5" key="1">
    <citation type="submission" date="2018-07" db="EMBL/GenBank/DDBJ databases">
        <authorList>
            <person name="Safronova V.I."/>
            <person name="Chirak E.R."/>
            <person name="Sazanova A.L."/>
        </authorList>
    </citation>
    <scope>NUCLEOTIDE SEQUENCE [LARGE SCALE GENOMIC DNA]</scope>
    <source>
        <strain evidence="5">RCAM04685</strain>
    </source>
</reference>
<gene>
    <name evidence="4" type="ORF">DWE98_11095</name>
</gene>
<dbReference type="InterPro" id="IPR001568">
    <property type="entry name" value="RNase_T2-like"/>
</dbReference>
<evidence type="ECO:0000256" key="1">
    <source>
        <dbReference type="ARBA" id="ARBA00007469"/>
    </source>
</evidence>
<dbReference type="GO" id="GO:0003723">
    <property type="term" value="F:RNA binding"/>
    <property type="evidence" value="ECO:0007669"/>
    <property type="project" value="InterPro"/>
</dbReference>
<accession>A0A370L6N4</accession>
<name>A0A370L6N4_9HYPH</name>
<evidence type="ECO:0000313" key="5">
    <source>
        <dbReference type="Proteomes" id="UP000255207"/>
    </source>
</evidence>
<dbReference type="PANTHER" id="PTHR11240:SF22">
    <property type="entry name" value="RIBONUCLEASE T2"/>
    <property type="match status" value="1"/>
</dbReference>
<dbReference type="AlphaFoldDB" id="A0A370L6N4"/>
<feature type="chain" id="PRO_5030068434" evidence="3">
    <location>
        <begin position="21"/>
        <end position="220"/>
    </location>
</feature>